<dbReference type="GO" id="GO:0016791">
    <property type="term" value="F:phosphatase activity"/>
    <property type="evidence" value="ECO:0007669"/>
    <property type="project" value="TreeGrafter"/>
</dbReference>
<dbReference type="InterPro" id="IPR050126">
    <property type="entry name" value="Ap4A_hydrolase"/>
</dbReference>
<evidence type="ECO:0000313" key="4">
    <source>
        <dbReference type="Proteomes" id="UP000053732"/>
    </source>
</evidence>
<dbReference type="GO" id="GO:0000298">
    <property type="term" value="F:endopolyphosphatase activity"/>
    <property type="evidence" value="ECO:0007669"/>
    <property type="project" value="TreeGrafter"/>
</dbReference>
<dbReference type="Pfam" id="PF00149">
    <property type="entry name" value="Metallophos"/>
    <property type="match status" value="1"/>
</dbReference>
<dbReference type="InterPro" id="IPR004843">
    <property type="entry name" value="Calcineurin-like_PHP"/>
</dbReference>
<feature type="domain" description="Calcineurin-like phosphoesterase" evidence="2">
    <location>
        <begin position="41"/>
        <end position="118"/>
    </location>
</feature>
<feature type="compositionally biased region" description="Low complexity" evidence="1">
    <location>
        <begin position="157"/>
        <end position="169"/>
    </location>
</feature>
<dbReference type="Gene3D" id="3.60.21.10">
    <property type="match status" value="1"/>
</dbReference>
<evidence type="ECO:0000313" key="3">
    <source>
        <dbReference type="EMBL" id="CRL23073.1"/>
    </source>
</evidence>
<dbReference type="PANTHER" id="PTHR42850">
    <property type="entry name" value="METALLOPHOSPHOESTERASE"/>
    <property type="match status" value="1"/>
</dbReference>
<dbReference type="EMBL" id="HG793142">
    <property type="protein sequence ID" value="CRL23073.1"/>
    <property type="molecule type" value="Genomic_DNA"/>
</dbReference>
<dbReference type="PANTHER" id="PTHR42850:SF4">
    <property type="entry name" value="ZINC-DEPENDENT ENDOPOLYPHOSPHATASE"/>
    <property type="match status" value="1"/>
</dbReference>
<name>A0A0G4P9T3_PENC3</name>
<protein>
    <submittedName>
        <fullName evidence="3">Metallophosphoesterase</fullName>
    </submittedName>
</protein>
<gene>
    <name evidence="3" type="ORF">PCAMFM013_S009g000013</name>
</gene>
<evidence type="ECO:0000256" key="1">
    <source>
        <dbReference type="SAM" id="MobiDB-lite"/>
    </source>
</evidence>
<accession>A0A0G4P9T3</accession>
<evidence type="ECO:0000259" key="2">
    <source>
        <dbReference type="Pfam" id="PF00149"/>
    </source>
</evidence>
<dbReference type="GO" id="GO:0006798">
    <property type="term" value="P:polyphosphate catabolic process"/>
    <property type="evidence" value="ECO:0007669"/>
    <property type="project" value="TreeGrafter"/>
</dbReference>
<dbReference type="SUPFAM" id="SSF56300">
    <property type="entry name" value="Metallo-dependent phosphatases"/>
    <property type="match status" value="1"/>
</dbReference>
<dbReference type="STRING" id="1429867.A0A0G4P9T3"/>
<reference evidence="3 4" key="1">
    <citation type="journal article" date="2014" name="Nat. Commun.">
        <title>Multiple recent horizontal transfers of a large genomic region in cheese making fungi.</title>
        <authorList>
            <person name="Cheeseman K."/>
            <person name="Ropars J."/>
            <person name="Renault P."/>
            <person name="Dupont J."/>
            <person name="Gouzy J."/>
            <person name="Branca A."/>
            <person name="Abraham A.L."/>
            <person name="Ceppi M."/>
            <person name="Conseiller E."/>
            <person name="Debuchy R."/>
            <person name="Malagnac F."/>
            <person name="Goarin A."/>
            <person name="Silar P."/>
            <person name="Lacoste S."/>
            <person name="Sallet E."/>
            <person name="Bensimon A."/>
            <person name="Giraud T."/>
            <person name="Brygoo Y."/>
        </authorList>
    </citation>
    <scope>NUCLEOTIDE SEQUENCE [LARGE SCALE GENOMIC DNA]</scope>
    <source>
        <strain evidence="4">FM 013</strain>
    </source>
</reference>
<sequence>MAPMKSSDKIFPITTFISDLPTDRIPQSLSPSSEIDPVSGRLVIVGDVHGMRKSLETLLDKVSFDKSKGDHLILVGDLVNKGPDSSGVVDLAIKLGASAVRGNHENAVLNAAAEINATRDNPLRSEDLTGNPAVPENPAADLPGDNVRDLETADKPTSTTTGATTSHSTASVLSTRQLDWLAALPLILRVKLPHVPTSSLGDTLIVVHAGLVPGISLENQDHHAVMHIRSVVRASGDEAGFVPAEISGEESWVMEWDRWQDSLASKTTVIFGHDARRRLQLGRYAIGLDSACLYGHQLSAVVIAASDTGIEHQVVQVECADASIVPTVSVNQGDKAIAI</sequence>
<dbReference type="AlphaFoldDB" id="A0A0G4P9T3"/>
<proteinExistence type="predicted"/>
<organism evidence="3 4">
    <name type="scientific">Penicillium camemberti (strain FM 013)</name>
    <dbReference type="NCBI Taxonomy" id="1429867"/>
    <lineage>
        <taxon>Eukaryota</taxon>
        <taxon>Fungi</taxon>
        <taxon>Dikarya</taxon>
        <taxon>Ascomycota</taxon>
        <taxon>Pezizomycotina</taxon>
        <taxon>Eurotiomycetes</taxon>
        <taxon>Eurotiomycetidae</taxon>
        <taxon>Eurotiales</taxon>
        <taxon>Aspergillaceae</taxon>
        <taxon>Penicillium</taxon>
    </lineage>
</organism>
<dbReference type="GO" id="GO:0005737">
    <property type="term" value="C:cytoplasm"/>
    <property type="evidence" value="ECO:0007669"/>
    <property type="project" value="TreeGrafter"/>
</dbReference>
<feature type="region of interest" description="Disordered" evidence="1">
    <location>
        <begin position="120"/>
        <end position="169"/>
    </location>
</feature>
<dbReference type="CDD" id="cd00144">
    <property type="entry name" value="MPP_PPP_family"/>
    <property type="match status" value="1"/>
</dbReference>
<dbReference type="InterPro" id="IPR029052">
    <property type="entry name" value="Metallo-depent_PP-like"/>
</dbReference>
<keyword evidence="4" id="KW-1185">Reference proteome</keyword>
<dbReference type="Proteomes" id="UP000053732">
    <property type="component" value="Unassembled WGS sequence"/>
</dbReference>